<dbReference type="PANTHER" id="PTHR23501:SF199">
    <property type="entry name" value="MFS EFFLUX TRANSPORTER INPD-RELATED"/>
    <property type="match status" value="1"/>
</dbReference>
<dbReference type="AlphaFoldDB" id="A0A9W4MMG5"/>
<accession>A0A9W4MMG5</accession>
<evidence type="ECO:0000256" key="5">
    <source>
        <dbReference type="ARBA" id="ARBA00023136"/>
    </source>
</evidence>
<proteinExistence type="inferred from homology"/>
<dbReference type="Pfam" id="PF07690">
    <property type="entry name" value="MFS_1"/>
    <property type="match status" value="1"/>
</dbReference>
<feature type="transmembrane region" description="Helical" evidence="7">
    <location>
        <begin position="382"/>
        <end position="405"/>
    </location>
</feature>
<feature type="transmembrane region" description="Helical" evidence="7">
    <location>
        <begin position="118"/>
        <end position="136"/>
    </location>
</feature>
<dbReference type="EMBL" id="CAJVOS010000009">
    <property type="protein sequence ID" value="CAG7973025.1"/>
    <property type="molecule type" value="Genomic_DNA"/>
</dbReference>
<evidence type="ECO:0000256" key="6">
    <source>
        <dbReference type="SAM" id="MobiDB-lite"/>
    </source>
</evidence>
<comment type="similarity">
    <text evidence="2">Belongs to the major facilitator superfamily. TCR/Tet family.</text>
</comment>
<gene>
    <name evidence="9" type="ORF">POLS_LOCUS1079</name>
</gene>
<dbReference type="GO" id="GO:0005886">
    <property type="term" value="C:plasma membrane"/>
    <property type="evidence" value="ECO:0007669"/>
    <property type="project" value="TreeGrafter"/>
</dbReference>
<feature type="transmembrane region" description="Helical" evidence="7">
    <location>
        <begin position="412"/>
        <end position="430"/>
    </location>
</feature>
<evidence type="ECO:0000259" key="8">
    <source>
        <dbReference type="PROSITE" id="PS50850"/>
    </source>
</evidence>
<comment type="subcellular location">
    <subcellularLocation>
        <location evidence="1">Membrane</location>
        <topology evidence="1">Multi-pass membrane protein</topology>
    </subcellularLocation>
</comment>
<sequence>MTERVSERSPTAGTSQVLDPRSQGDEKNSSSSRTTLSPKPRDHDFNDRAEKESASLELTDETDQHQQADITDTHLAGWKFAILMIGLALTCICVALDNTIIATAIPKITDQFNSLDDVGWYGSAFLLTNCSVSLVYGKLYTYFSIKWVYLGALGIFELGSLICGIAPNSVALIIGRAIAGVGASGLFSGSVLIVADAAPIRQRPIWTSVISAIFSVAGVAGPIIGGALTDHATWRWCFYINLPLGGVSVLFLLLLYKAPKPVETRDQWKELLMQLDPLGLFFFMPSMISLLLALQWGGSKYAWNSQQIIGLFVGFGLMLFAFIAVQLWQQEQAMVSPRLIKNRNIWGGALYMFCTTAAFMVYTYYLPIWFQSVKGVSATKSGILNLPMLLGAAISSIITGGIVSMFGQYAPFLYFGSVVSAIAGGLLTTLQVDSGHAKYLGYQAMFGIGTGSAMMQPLMAVQAAAPPSDIPSATVIVMFMQSMGGAIFISAAQNLFHNKLLENLTNSLPGVDAKKVVEAGATMLRTVVPKEMLPTALAAYSSAITYSFYLAVAFSALSLLGAFPMQWLSLKKKKA</sequence>
<name>A0A9W4MMG5_PENOL</name>
<evidence type="ECO:0000313" key="9">
    <source>
        <dbReference type="EMBL" id="CAG7973025.1"/>
    </source>
</evidence>
<feature type="transmembrane region" description="Helical" evidence="7">
    <location>
        <begin position="473"/>
        <end position="496"/>
    </location>
</feature>
<comment type="caution">
    <text evidence="9">The sequence shown here is derived from an EMBL/GenBank/DDBJ whole genome shotgun (WGS) entry which is preliminary data.</text>
</comment>
<evidence type="ECO:0000256" key="7">
    <source>
        <dbReference type="SAM" id="Phobius"/>
    </source>
</evidence>
<feature type="transmembrane region" description="Helical" evidence="7">
    <location>
        <begin position="80"/>
        <end position="106"/>
    </location>
</feature>
<dbReference type="InterPro" id="IPR036259">
    <property type="entry name" value="MFS_trans_sf"/>
</dbReference>
<dbReference type="PANTHER" id="PTHR23501">
    <property type="entry name" value="MAJOR FACILITATOR SUPERFAMILY"/>
    <property type="match status" value="1"/>
</dbReference>
<dbReference type="Proteomes" id="UP001153618">
    <property type="component" value="Unassembled WGS sequence"/>
</dbReference>
<organism evidence="9 10">
    <name type="scientific">Penicillium olsonii</name>
    <dbReference type="NCBI Taxonomy" id="99116"/>
    <lineage>
        <taxon>Eukaryota</taxon>
        <taxon>Fungi</taxon>
        <taxon>Dikarya</taxon>
        <taxon>Ascomycota</taxon>
        <taxon>Pezizomycotina</taxon>
        <taxon>Eurotiomycetes</taxon>
        <taxon>Eurotiomycetidae</taxon>
        <taxon>Eurotiales</taxon>
        <taxon>Aspergillaceae</taxon>
        <taxon>Penicillium</taxon>
    </lineage>
</organism>
<feature type="compositionally biased region" description="Polar residues" evidence="6">
    <location>
        <begin position="8"/>
        <end position="17"/>
    </location>
</feature>
<dbReference type="CDD" id="cd17502">
    <property type="entry name" value="MFS_Azr1_MDR_like"/>
    <property type="match status" value="1"/>
</dbReference>
<dbReference type="OrthoDB" id="10021397at2759"/>
<feature type="transmembrane region" description="Helical" evidence="7">
    <location>
        <begin position="205"/>
        <end position="224"/>
    </location>
</feature>
<feature type="compositionally biased region" description="Basic and acidic residues" evidence="6">
    <location>
        <begin position="39"/>
        <end position="54"/>
    </location>
</feature>
<dbReference type="SUPFAM" id="SSF103473">
    <property type="entry name" value="MFS general substrate transporter"/>
    <property type="match status" value="1"/>
</dbReference>
<reference evidence="9" key="1">
    <citation type="submission" date="2021-07" db="EMBL/GenBank/DDBJ databases">
        <authorList>
            <person name="Branca A.L. A."/>
        </authorList>
    </citation>
    <scope>NUCLEOTIDE SEQUENCE</scope>
</reference>
<feature type="transmembrane region" description="Helical" evidence="7">
    <location>
        <begin position="277"/>
        <end position="296"/>
    </location>
</feature>
<feature type="transmembrane region" description="Helical" evidence="7">
    <location>
        <begin position="537"/>
        <end position="563"/>
    </location>
</feature>
<feature type="transmembrane region" description="Helical" evidence="7">
    <location>
        <begin position="236"/>
        <end position="256"/>
    </location>
</feature>
<feature type="transmembrane region" description="Helical" evidence="7">
    <location>
        <begin position="173"/>
        <end position="193"/>
    </location>
</feature>
<dbReference type="FunFam" id="1.20.1720.10:FF:000012">
    <property type="entry name" value="MFS toxin efflux pump (AflT)"/>
    <property type="match status" value="1"/>
</dbReference>
<dbReference type="GO" id="GO:0022857">
    <property type="term" value="F:transmembrane transporter activity"/>
    <property type="evidence" value="ECO:0007669"/>
    <property type="project" value="InterPro"/>
</dbReference>
<feature type="domain" description="Major facilitator superfamily (MFS) profile" evidence="8">
    <location>
        <begin position="83"/>
        <end position="570"/>
    </location>
</feature>
<protein>
    <recommendedName>
        <fullName evidence="8">Major facilitator superfamily (MFS) profile domain-containing protein</fullName>
    </recommendedName>
</protein>
<evidence type="ECO:0000256" key="2">
    <source>
        <dbReference type="ARBA" id="ARBA00007520"/>
    </source>
</evidence>
<dbReference type="Gene3D" id="1.20.1250.20">
    <property type="entry name" value="MFS general substrate transporter like domains"/>
    <property type="match status" value="2"/>
</dbReference>
<dbReference type="InterPro" id="IPR020846">
    <property type="entry name" value="MFS_dom"/>
</dbReference>
<feature type="region of interest" description="Disordered" evidence="6">
    <location>
        <begin position="1"/>
        <end position="64"/>
    </location>
</feature>
<keyword evidence="5 7" id="KW-0472">Membrane</keyword>
<feature type="transmembrane region" description="Helical" evidence="7">
    <location>
        <begin position="148"/>
        <end position="167"/>
    </location>
</feature>
<evidence type="ECO:0000256" key="4">
    <source>
        <dbReference type="ARBA" id="ARBA00022989"/>
    </source>
</evidence>
<dbReference type="InterPro" id="IPR011701">
    <property type="entry name" value="MFS"/>
</dbReference>
<keyword evidence="3 7" id="KW-0812">Transmembrane</keyword>
<dbReference type="FunFam" id="1.20.1250.20:FF:000196">
    <property type="entry name" value="MFS toxin efflux pump (AflT)"/>
    <property type="match status" value="1"/>
</dbReference>
<evidence type="ECO:0000256" key="3">
    <source>
        <dbReference type="ARBA" id="ARBA00022692"/>
    </source>
</evidence>
<feature type="transmembrane region" description="Helical" evidence="7">
    <location>
        <begin position="308"/>
        <end position="328"/>
    </location>
</feature>
<evidence type="ECO:0000256" key="1">
    <source>
        <dbReference type="ARBA" id="ARBA00004141"/>
    </source>
</evidence>
<evidence type="ECO:0000313" key="10">
    <source>
        <dbReference type="Proteomes" id="UP001153618"/>
    </source>
</evidence>
<feature type="transmembrane region" description="Helical" evidence="7">
    <location>
        <begin position="349"/>
        <end position="370"/>
    </location>
</feature>
<keyword evidence="4 7" id="KW-1133">Transmembrane helix</keyword>
<dbReference type="PROSITE" id="PS50850">
    <property type="entry name" value="MFS"/>
    <property type="match status" value="1"/>
</dbReference>
<keyword evidence="10" id="KW-1185">Reference proteome</keyword>